<dbReference type="RefSeq" id="WP_166273615.1">
    <property type="nucleotide sequence ID" value="NZ_JAAFGS010000002.1"/>
</dbReference>
<protein>
    <submittedName>
        <fullName evidence="1">Histidine phosphatase family protein</fullName>
    </submittedName>
</protein>
<dbReference type="Gene3D" id="3.40.50.1240">
    <property type="entry name" value="Phosphoglycerate mutase-like"/>
    <property type="match status" value="1"/>
</dbReference>
<dbReference type="EMBL" id="JAAFGS010000002">
    <property type="protein sequence ID" value="NGZ75212.1"/>
    <property type="molecule type" value="Genomic_DNA"/>
</dbReference>
<proteinExistence type="predicted"/>
<dbReference type="CDD" id="cd07067">
    <property type="entry name" value="HP_PGM_like"/>
    <property type="match status" value="1"/>
</dbReference>
<comment type="caution">
    <text evidence="1">The sequence shown here is derived from an EMBL/GenBank/DDBJ whole genome shotgun (WGS) entry which is preliminary data.</text>
</comment>
<dbReference type="PANTHER" id="PTHR48100:SF1">
    <property type="entry name" value="HISTIDINE PHOSPHATASE FAMILY PROTEIN-RELATED"/>
    <property type="match status" value="1"/>
</dbReference>
<gene>
    <name evidence="1" type="ORF">GYN08_07765</name>
</gene>
<keyword evidence="2" id="KW-1185">Reference proteome</keyword>
<evidence type="ECO:0000313" key="1">
    <source>
        <dbReference type="EMBL" id="NGZ75212.1"/>
    </source>
</evidence>
<dbReference type="InterPro" id="IPR029033">
    <property type="entry name" value="His_PPase_superfam"/>
</dbReference>
<organism evidence="1 2">
    <name type="scientific">Saccharibacillus alkalitolerans</name>
    <dbReference type="NCBI Taxonomy" id="2705290"/>
    <lineage>
        <taxon>Bacteria</taxon>
        <taxon>Bacillati</taxon>
        <taxon>Bacillota</taxon>
        <taxon>Bacilli</taxon>
        <taxon>Bacillales</taxon>
        <taxon>Paenibacillaceae</taxon>
        <taxon>Saccharibacillus</taxon>
    </lineage>
</organism>
<dbReference type="Pfam" id="PF00300">
    <property type="entry name" value="His_Phos_1"/>
    <property type="match status" value="1"/>
</dbReference>
<name>A0ABX0F3L0_9BACL</name>
<dbReference type="SUPFAM" id="SSF53254">
    <property type="entry name" value="Phosphoglycerate mutase-like"/>
    <property type="match status" value="1"/>
</dbReference>
<sequence length="204" mass="21740">MDITFWLIRHGLKEASMGDVPLTPEGVLQARAAAYALKDRPLAAVVTSPLRRARETAAFVASASGREAQVDSRLRERANWGDVPGQTFGEFAAVWDRCTKDPDYVPPCGGDSVRLASARLGAALRHWAGLCAPGGEIAFVTHGGLITDFLACTFPEAELNAVCPNFADEQSGLVPECSLTELIAGTGGTFRLGVFADVRHLGRD</sequence>
<evidence type="ECO:0000313" key="2">
    <source>
        <dbReference type="Proteomes" id="UP000800303"/>
    </source>
</evidence>
<accession>A0ABX0F3L0</accession>
<dbReference type="InterPro" id="IPR013078">
    <property type="entry name" value="His_Pase_superF_clade-1"/>
</dbReference>
<dbReference type="InterPro" id="IPR050275">
    <property type="entry name" value="PGM_Phosphatase"/>
</dbReference>
<reference evidence="1 2" key="1">
    <citation type="submission" date="2020-01" db="EMBL/GenBank/DDBJ databases">
        <title>Polyphasic characterisation and genomic insights into a novel alkali tolerant bacterium VR-M41.</title>
        <authorList>
            <person name="Vemuluri V.R."/>
        </authorList>
    </citation>
    <scope>NUCLEOTIDE SEQUENCE [LARGE SCALE GENOMIC DNA]</scope>
    <source>
        <strain evidence="1 2">VR-M41</strain>
    </source>
</reference>
<dbReference type="Proteomes" id="UP000800303">
    <property type="component" value="Unassembled WGS sequence"/>
</dbReference>
<dbReference type="PANTHER" id="PTHR48100">
    <property type="entry name" value="BROAD-SPECIFICITY PHOSPHATASE YOR283W-RELATED"/>
    <property type="match status" value="1"/>
</dbReference>
<dbReference type="SMART" id="SM00855">
    <property type="entry name" value="PGAM"/>
    <property type="match status" value="1"/>
</dbReference>